<name>A0A9X3FC78_9BACT</name>
<keyword evidence="1" id="KW-0732">Signal</keyword>
<proteinExistence type="predicted"/>
<gene>
    <name evidence="3" type="ORF">OU798_06085</name>
</gene>
<dbReference type="RefSeq" id="WP_343332236.1">
    <property type="nucleotide sequence ID" value="NZ_JAPOHD010000012.1"/>
</dbReference>
<evidence type="ECO:0000256" key="1">
    <source>
        <dbReference type="SAM" id="SignalP"/>
    </source>
</evidence>
<feature type="domain" description="3-keto-alpha-glucoside-1,2-lyase/3-keto-2-hydroxy-glucal hydratase" evidence="2">
    <location>
        <begin position="241"/>
        <end position="444"/>
    </location>
</feature>
<dbReference type="EMBL" id="JAPOHD010000012">
    <property type="protein sequence ID" value="MCY1719903.1"/>
    <property type="molecule type" value="Genomic_DNA"/>
</dbReference>
<dbReference type="InterPro" id="IPR010496">
    <property type="entry name" value="AL/BT2_dom"/>
</dbReference>
<feature type="signal peptide" evidence="1">
    <location>
        <begin position="1"/>
        <end position="21"/>
    </location>
</feature>
<dbReference type="Pfam" id="PF06439">
    <property type="entry name" value="3keto-disac_hyd"/>
    <property type="match status" value="2"/>
</dbReference>
<dbReference type="Gene3D" id="2.60.120.560">
    <property type="entry name" value="Exo-inulinase, domain 1"/>
    <property type="match status" value="2"/>
</dbReference>
<dbReference type="AlphaFoldDB" id="A0A9X3FC78"/>
<reference evidence="3" key="1">
    <citation type="submission" date="2022-11" db="EMBL/GenBank/DDBJ databases">
        <title>Marilongibacter aestuarii gen. nov., sp. nov., isolated from tidal flat sediment.</title>
        <authorList>
            <person name="Jiayan W."/>
        </authorList>
    </citation>
    <scope>NUCLEOTIDE SEQUENCE</scope>
    <source>
        <strain evidence="3">Z1-6</strain>
    </source>
</reference>
<evidence type="ECO:0000313" key="3">
    <source>
        <dbReference type="EMBL" id="MCY1719903.1"/>
    </source>
</evidence>
<feature type="domain" description="3-keto-alpha-glucoside-1,2-lyase/3-keto-2-hydroxy-glucal hydratase" evidence="2">
    <location>
        <begin position="24"/>
        <end position="211"/>
    </location>
</feature>
<feature type="chain" id="PRO_5040969979" evidence="1">
    <location>
        <begin position="22"/>
        <end position="446"/>
    </location>
</feature>
<accession>A0A9X3FC78</accession>
<comment type="caution">
    <text evidence="3">The sequence shown here is derived from an EMBL/GenBank/DDBJ whole genome shotgun (WGS) entry which is preliminary data.</text>
</comment>
<sequence length="446" mass="50462">MRKSISFFMLFLLIMSGVAVAQDGWVNLFNGKNLDGWKQLNGEAKYEVVDGVIVGTTVLNTPNSFLCTEKNYSDFVFEVELLVEPEMNSGIQFRSESKPDYNNGRVHGYQCEVDPSDRAWSAGIYDEARRGWLYPLTLNPQAQPALKIGKWNKYRIECIGNSIRTWLNDIPCAHLIDDMTSEGFIALQVHGIGNNKEKEGHQIKWRNIRIKTENLEPAFYADIHVENMVANNLCEVEKKQGFKLLFDGVSTDQWKSAKTGKFPESGWEVKDGVLSVISKTVEPNRGGDIITKEEFGPFELKFDFKLSEGANSGVKYGIGNNGPGLGLEYQILDDEKHPDAKNGVVGNRTLASLYDLIPSEKEKRFLKKIGEWNRGRIVVYPCGTVQHWLNGKKVVEYERGSNIYKALVARSKYEKYEGFGLAEKGPVLLQDHQDNVSFRSIKIREL</sequence>
<organism evidence="3 4">
    <name type="scientific">Draconibacterium aestuarii</name>
    <dbReference type="NCBI Taxonomy" id="2998507"/>
    <lineage>
        <taxon>Bacteria</taxon>
        <taxon>Pseudomonadati</taxon>
        <taxon>Bacteroidota</taxon>
        <taxon>Bacteroidia</taxon>
        <taxon>Marinilabiliales</taxon>
        <taxon>Prolixibacteraceae</taxon>
        <taxon>Draconibacterium</taxon>
    </lineage>
</organism>
<keyword evidence="4" id="KW-1185">Reference proteome</keyword>
<dbReference type="Proteomes" id="UP001145087">
    <property type="component" value="Unassembled WGS sequence"/>
</dbReference>
<evidence type="ECO:0000313" key="4">
    <source>
        <dbReference type="Proteomes" id="UP001145087"/>
    </source>
</evidence>
<dbReference type="GO" id="GO:0016787">
    <property type="term" value="F:hydrolase activity"/>
    <property type="evidence" value="ECO:0007669"/>
    <property type="project" value="InterPro"/>
</dbReference>
<evidence type="ECO:0000259" key="2">
    <source>
        <dbReference type="Pfam" id="PF06439"/>
    </source>
</evidence>
<protein>
    <submittedName>
        <fullName evidence="3">DUF1080 domain-containing protein</fullName>
    </submittedName>
</protein>